<dbReference type="PANTHER" id="PTHR22744">
    <property type="entry name" value="HELIX LOOP HELIX PROTEIN 21-RELATED"/>
    <property type="match status" value="1"/>
</dbReference>
<keyword evidence="2" id="KW-1185">Reference proteome</keyword>
<evidence type="ECO:0000313" key="3">
    <source>
        <dbReference type="WBParaSite" id="L893_g24333.t1"/>
    </source>
</evidence>
<name>A0A1I7ZA31_9BILA</name>
<evidence type="ECO:0000313" key="2">
    <source>
        <dbReference type="Proteomes" id="UP000095287"/>
    </source>
</evidence>
<dbReference type="PANTHER" id="PTHR22744:SF14">
    <property type="entry name" value="BTB DOMAIN-CONTAINING PROTEIN-RELATED"/>
    <property type="match status" value="1"/>
</dbReference>
<dbReference type="Pfam" id="PF00651">
    <property type="entry name" value="BTB"/>
    <property type="match status" value="1"/>
</dbReference>
<dbReference type="InterPro" id="IPR011333">
    <property type="entry name" value="SKP1/BTB/POZ_sf"/>
</dbReference>
<organism evidence="2 3">
    <name type="scientific">Steinernema glaseri</name>
    <dbReference type="NCBI Taxonomy" id="37863"/>
    <lineage>
        <taxon>Eukaryota</taxon>
        <taxon>Metazoa</taxon>
        <taxon>Ecdysozoa</taxon>
        <taxon>Nematoda</taxon>
        <taxon>Chromadorea</taxon>
        <taxon>Rhabditida</taxon>
        <taxon>Tylenchina</taxon>
        <taxon>Panagrolaimomorpha</taxon>
        <taxon>Strongyloidoidea</taxon>
        <taxon>Steinernematidae</taxon>
        <taxon>Steinernema</taxon>
    </lineage>
</organism>
<dbReference type="InterPro" id="IPR000210">
    <property type="entry name" value="BTB/POZ_dom"/>
</dbReference>
<dbReference type="CDD" id="cd18186">
    <property type="entry name" value="BTB_POZ_ZBTB_KLHL-like"/>
    <property type="match status" value="1"/>
</dbReference>
<proteinExistence type="predicted"/>
<dbReference type="Proteomes" id="UP000095287">
    <property type="component" value="Unplaced"/>
</dbReference>
<protein>
    <submittedName>
        <fullName evidence="3">BTB domain-containing protein</fullName>
    </submittedName>
</protein>
<dbReference type="AlphaFoldDB" id="A0A1I7ZA31"/>
<reference evidence="3" key="1">
    <citation type="submission" date="2016-11" db="UniProtKB">
        <authorList>
            <consortium name="WormBaseParasite"/>
        </authorList>
    </citation>
    <scope>IDENTIFICATION</scope>
</reference>
<dbReference type="SUPFAM" id="SSF54695">
    <property type="entry name" value="POZ domain"/>
    <property type="match status" value="1"/>
</dbReference>
<feature type="domain" description="BTB" evidence="1">
    <location>
        <begin position="154"/>
        <end position="233"/>
    </location>
</feature>
<evidence type="ECO:0000259" key="1">
    <source>
        <dbReference type="PROSITE" id="PS50097"/>
    </source>
</evidence>
<dbReference type="WBParaSite" id="L893_g24333.t1">
    <property type="protein sequence ID" value="L893_g24333.t1"/>
    <property type="gene ID" value="L893_g24333"/>
</dbReference>
<accession>A0A1I7ZA31</accession>
<sequence>MAESSISGSLQCKISSPGRQRLASDVAQIGQFYWWTDVCLNYDLKVNDSVKTPTIQVDIYCDVKKPADNPVYSLWHCTASLDVVVASPNPHNNCSMTVLTSFGSNIVKKCATILFDGKSMPTLGELRFSDESIHISTDVQIVRSTSIPLEKDRNDMILSAKDAAKFQVADGKNRPNLWLSKAILSRNSPVFAAMFESDFLEKSTNHHVINDTTLEEFLRFIALMYPVKYEFVGRSSGVRWSIFMVRYWLMGDSVYLVTKTELRRDDIASDICSGQRKSVAIKKVTRILSNGSNGIDGLELGVTECQR</sequence>
<dbReference type="Gene3D" id="3.30.710.10">
    <property type="entry name" value="Potassium Channel Kv1.1, Chain A"/>
    <property type="match status" value="1"/>
</dbReference>
<dbReference type="PROSITE" id="PS50097">
    <property type="entry name" value="BTB"/>
    <property type="match status" value="1"/>
</dbReference>